<accession>A0AAU9SKP6</accession>
<dbReference type="Proteomes" id="UP000836841">
    <property type="component" value="Chromosome 5"/>
</dbReference>
<evidence type="ECO:0000313" key="2">
    <source>
        <dbReference type="Proteomes" id="UP000836841"/>
    </source>
</evidence>
<evidence type="ECO:0000313" key="1">
    <source>
        <dbReference type="EMBL" id="CAH2065434.1"/>
    </source>
</evidence>
<keyword evidence="2" id="KW-1185">Reference proteome</keyword>
<organism evidence="1 2">
    <name type="scientific">Thlaspi arvense</name>
    <name type="common">Field penny-cress</name>
    <dbReference type="NCBI Taxonomy" id="13288"/>
    <lineage>
        <taxon>Eukaryota</taxon>
        <taxon>Viridiplantae</taxon>
        <taxon>Streptophyta</taxon>
        <taxon>Embryophyta</taxon>
        <taxon>Tracheophyta</taxon>
        <taxon>Spermatophyta</taxon>
        <taxon>Magnoliopsida</taxon>
        <taxon>eudicotyledons</taxon>
        <taxon>Gunneridae</taxon>
        <taxon>Pentapetalae</taxon>
        <taxon>rosids</taxon>
        <taxon>malvids</taxon>
        <taxon>Brassicales</taxon>
        <taxon>Brassicaceae</taxon>
        <taxon>Thlaspideae</taxon>
        <taxon>Thlaspi</taxon>
    </lineage>
</organism>
<dbReference type="EMBL" id="OU466861">
    <property type="protein sequence ID" value="CAH2065434.1"/>
    <property type="molecule type" value="Genomic_DNA"/>
</dbReference>
<proteinExistence type="predicted"/>
<dbReference type="AlphaFoldDB" id="A0AAU9SKP6"/>
<reference evidence="1 2" key="1">
    <citation type="submission" date="2022-03" db="EMBL/GenBank/DDBJ databases">
        <authorList>
            <person name="Nunn A."/>
            <person name="Chopra R."/>
            <person name="Nunn A."/>
            <person name="Contreras Garrido A."/>
        </authorList>
    </citation>
    <scope>NUCLEOTIDE SEQUENCE [LARGE SCALE GENOMIC DNA]</scope>
</reference>
<gene>
    <name evidence="1" type="ORF">TAV2_LOCUS17632</name>
</gene>
<name>A0AAU9SKP6_THLAR</name>
<protein>
    <submittedName>
        <fullName evidence="1">Uncharacterized protein</fullName>
    </submittedName>
</protein>
<sequence length="77" mass="8733">MGRGLFFRNNIVTNFGFVTILRIGFEDIYVGCPRSMWDKYGKQSYFVCTGPASMLVPIYVGAGETWRGAMVMEHDNL</sequence>